<dbReference type="EMBL" id="FOIQ01000004">
    <property type="protein sequence ID" value="SEW16607.1"/>
    <property type="molecule type" value="Genomic_DNA"/>
</dbReference>
<name>A0A1I0PQG1_9BACT</name>
<gene>
    <name evidence="1" type="ORF">SAMN04487850_1937</name>
</gene>
<sequence length="200" mass="23373">MEIKIQSEEGLPVECHPFEPFLPENARLLMLGTFPPSEKRWCMRFYYPNFINDMWRIFGICFYDDRSHFVVEGEKRFDLERIVAFLKEKGIALFDTAVRIRRTRNNASDKDLEIVEETDLDAMLRRLPNCGAVVTAGQLATDIFCRHYGIVTPKVGAYAAFTLDGRSLRLYRMPSSSRAYPMKAERKAEFYDIVFKYLKL</sequence>
<dbReference type="InterPro" id="IPR036895">
    <property type="entry name" value="Uracil-DNA_glycosylase-like_sf"/>
</dbReference>
<dbReference type="Gene3D" id="3.40.470.10">
    <property type="entry name" value="Uracil-DNA glycosylase-like domain"/>
    <property type="match status" value="1"/>
</dbReference>
<dbReference type="Proteomes" id="UP000199373">
    <property type="component" value="Unassembled WGS sequence"/>
</dbReference>
<accession>A0A1I0PQG1</accession>
<dbReference type="AlphaFoldDB" id="A0A1I0PQG1"/>
<dbReference type="RefSeq" id="WP_091916198.1">
    <property type="nucleotide sequence ID" value="NZ_FOIQ01000004.1"/>
</dbReference>
<organism evidence="1 2">
    <name type="scientific">Prevotella aff. ruminicola Tc2-24</name>
    <dbReference type="NCBI Taxonomy" id="81582"/>
    <lineage>
        <taxon>Bacteria</taxon>
        <taxon>Pseudomonadati</taxon>
        <taxon>Bacteroidota</taxon>
        <taxon>Bacteroidia</taxon>
        <taxon>Bacteroidales</taxon>
        <taxon>Prevotellaceae</taxon>
        <taxon>Prevotella</taxon>
    </lineage>
</organism>
<protein>
    <submittedName>
        <fullName evidence="1">G/U mismatch-specific uracil-DNA glycosylase</fullName>
    </submittedName>
</protein>
<keyword evidence="2" id="KW-1185">Reference proteome</keyword>
<dbReference type="CDD" id="cd10032">
    <property type="entry name" value="UDG-F6_HDG"/>
    <property type="match status" value="1"/>
</dbReference>
<proteinExistence type="predicted"/>
<evidence type="ECO:0000313" key="1">
    <source>
        <dbReference type="EMBL" id="SEW16607.1"/>
    </source>
</evidence>
<dbReference type="SUPFAM" id="SSF52141">
    <property type="entry name" value="Uracil-DNA glycosylase-like"/>
    <property type="match status" value="1"/>
</dbReference>
<evidence type="ECO:0000313" key="2">
    <source>
        <dbReference type="Proteomes" id="UP000199373"/>
    </source>
</evidence>
<reference evidence="1 2" key="1">
    <citation type="submission" date="2016-10" db="EMBL/GenBank/DDBJ databases">
        <authorList>
            <person name="de Groot N.N."/>
        </authorList>
    </citation>
    <scope>NUCLEOTIDE SEQUENCE [LARGE SCALE GENOMIC DNA]</scope>
    <source>
        <strain evidence="1 2">TC2-24</strain>
    </source>
</reference>